<evidence type="ECO:0000256" key="5">
    <source>
        <dbReference type="ARBA" id="ARBA00022692"/>
    </source>
</evidence>
<evidence type="ECO:0000256" key="4">
    <source>
        <dbReference type="ARBA" id="ARBA00022614"/>
    </source>
</evidence>
<feature type="domain" description="TIR" evidence="15">
    <location>
        <begin position="571"/>
        <end position="710"/>
    </location>
</feature>
<evidence type="ECO:0000313" key="17">
    <source>
        <dbReference type="Proteomes" id="UP000245119"/>
    </source>
</evidence>
<evidence type="ECO:0000256" key="6">
    <source>
        <dbReference type="ARBA" id="ARBA00022729"/>
    </source>
</evidence>
<reference evidence="16 17" key="1">
    <citation type="submission" date="2018-04" db="EMBL/GenBank/DDBJ databases">
        <title>The genome of golden apple snail Pomacea canaliculata provides insight into stress tolerance and invasive adaptation.</title>
        <authorList>
            <person name="Liu C."/>
            <person name="Liu B."/>
            <person name="Ren Y."/>
            <person name="Zhang Y."/>
            <person name="Wang H."/>
            <person name="Li S."/>
            <person name="Jiang F."/>
            <person name="Yin L."/>
            <person name="Zhang G."/>
            <person name="Qian W."/>
            <person name="Fan W."/>
        </authorList>
    </citation>
    <scope>NUCLEOTIDE SEQUENCE [LARGE SCALE GENOMIC DNA]</scope>
    <source>
        <strain evidence="16">SZHN2017</strain>
        <tissue evidence="16">Muscle</tissue>
    </source>
</reference>
<comment type="subcellular location">
    <subcellularLocation>
        <location evidence="1">Membrane</location>
        <topology evidence="1">Single-pass type I membrane protein</topology>
    </subcellularLocation>
</comment>
<feature type="transmembrane region" description="Helical" evidence="13">
    <location>
        <begin position="521"/>
        <end position="542"/>
    </location>
</feature>
<gene>
    <name evidence="16" type="ORF">C0Q70_03307</name>
</gene>
<dbReference type="FunFam" id="3.40.50.10140:FF:000001">
    <property type="entry name" value="Toll-like receptor 2"/>
    <property type="match status" value="1"/>
</dbReference>
<dbReference type="PIRSF" id="PIRSF037595">
    <property type="entry name" value="Toll-like_receptor"/>
    <property type="match status" value="1"/>
</dbReference>
<feature type="chain" id="PRO_5015550028" description="TIR domain-containing protein" evidence="14">
    <location>
        <begin position="28"/>
        <end position="800"/>
    </location>
</feature>
<keyword evidence="12" id="KW-0325">Glycoprotein</keyword>
<evidence type="ECO:0000256" key="7">
    <source>
        <dbReference type="ARBA" id="ARBA00022737"/>
    </source>
</evidence>
<dbReference type="InterPro" id="IPR017241">
    <property type="entry name" value="Toll-like_receptor"/>
</dbReference>
<comment type="caution">
    <text evidence="16">The sequence shown here is derived from an EMBL/GenBank/DDBJ whole genome shotgun (WGS) entry which is preliminary data.</text>
</comment>
<dbReference type="InterPro" id="IPR035897">
    <property type="entry name" value="Toll_tir_struct_dom_sf"/>
</dbReference>
<evidence type="ECO:0000256" key="2">
    <source>
        <dbReference type="ARBA" id="ARBA00009634"/>
    </source>
</evidence>
<accession>A0A2T7PSD5</accession>
<keyword evidence="9 13" id="KW-1133">Transmembrane helix</keyword>
<keyword evidence="3" id="KW-0399">Innate immunity</keyword>
<dbReference type="Pfam" id="PF13855">
    <property type="entry name" value="LRR_8"/>
    <property type="match status" value="3"/>
</dbReference>
<evidence type="ECO:0000256" key="1">
    <source>
        <dbReference type="ARBA" id="ARBA00004479"/>
    </source>
</evidence>
<dbReference type="GO" id="GO:0045087">
    <property type="term" value="P:innate immune response"/>
    <property type="evidence" value="ECO:0007669"/>
    <property type="project" value="UniProtKB-KW"/>
</dbReference>
<sequence length="800" mass="91458">MAPHSVLALAGAGTVLLFVVCRLQCLGFMPHEEDNVAAPAPASANVCFPDSCRCWNDRRLEWSADCSQNNGSLTFVPILSEPNITFLNFSYNKVQVITDDFFANVTDLQYLELSNNNIINISFQAFKNLTKLEYLYLNFNYNLTFDILRPVFLIPTLIRLDVRHSSLTPPPDGYFKNYFSPSLETLFLHENEIGDIDLAVFNSFTSLRKLGLATNYISKVTTSSPTHLEILEIQTNGILRFPETCINGSNESLFPNLTELWLIENVMRWLPDKVCLPKLWQLQMNGNFFKHFVKDMLHPFTNLTSVYLNAMNTKPWGIDEFAFRSPILTNLSLAFNHLDFSRNTIHSGAFAGIPHLSFLSLYQNYFHYVDDNRFSELFSNLTNLNYINLGYCSVASISNKTFRGMTSLTTIVLSGNTLRFIPEGTFDDLPNLTSIDLSSNQLSLITEYTFSAALRGRLSNVSFAWNLFECTCDLLWFHQWLLSSKNIFRNGNYYQCYNVANTTVTEFYVDQQACLLSRDTLTIITVVSSMLIFTITLAVTLFRYRWHFRLLLYEAFRAGSNRRRRRLRRNFQYDVFVSYAEGDLSWVLTHLIPGLEDRMGLRVCLHQRDFIPGHNIVDNIADSVEGSQKMMMVFSQHFARSQWCQFELALCLSHVMDHDDDLLVVRLSDESTSRDMTAAMMAVLKTTTYIQWEDNVEARNSFWGRLTIALQDLNRPEYEARGHAIDVAVQATKAKIKVMAMSSKGSNFREFILLSLDSTAGDCFQQPVSPSADQTTYYYWLADKGDGLTTVDMKSANGVR</sequence>
<comment type="similarity">
    <text evidence="2">Belongs to the Toll-like receptor family.</text>
</comment>
<keyword evidence="7" id="KW-0677">Repeat</keyword>
<evidence type="ECO:0000256" key="11">
    <source>
        <dbReference type="ARBA" id="ARBA00023170"/>
    </source>
</evidence>
<dbReference type="EMBL" id="PZQS01000002">
    <property type="protein sequence ID" value="PVD36328.1"/>
    <property type="molecule type" value="Genomic_DNA"/>
</dbReference>
<evidence type="ECO:0000256" key="3">
    <source>
        <dbReference type="ARBA" id="ARBA00022588"/>
    </source>
</evidence>
<dbReference type="AlphaFoldDB" id="A0A2T7PSD5"/>
<dbReference type="InterPro" id="IPR003591">
    <property type="entry name" value="Leu-rich_rpt_typical-subtyp"/>
</dbReference>
<feature type="signal peptide" evidence="14">
    <location>
        <begin position="1"/>
        <end position="27"/>
    </location>
</feature>
<keyword evidence="6 14" id="KW-0732">Signal</keyword>
<dbReference type="SUPFAM" id="SSF52058">
    <property type="entry name" value="L domain-like"/>
    <property type="match status" value="2"/>
</dbReference>
<evidence type="ECO:0000313" key="16">
    <source>
        <dbReference type="EMBL" id="PVD36328.1"/>
    </source>
</evidence>
<dbReference type="GO" id="GO:0002224">
    <property type="term" value="P:toll-like receptor signaling pathway"/>
    <property type="evidence" value="ECO:0007669"/>
    <property type="project" value="InterPro"/>
</dbReference>
<keyword evidence="17" id="KW-1185">Reference proteome</keyword>
<dbReference type="SMART" id="SM00369">
    <property type="entry name" value="LRR_TYP"/>
    <property type="match status" value="9"/>
</dbReference>
<dbReference type="PROSITE" id="PS50104">
    <property type="entry name" value="TIR"/>
    <property type="match status" value="1"/>
</dbReference>
<keyword evidence="11" id="KW-0675">Receptor</keyword>
<dbReference type="PANTHER" id="PTHR24365">
    <property type="entry name" value="TOLL-LIKE RECEPTOR"/>
    <property type="match status" value="1"/>
</dbReference>
<evidence type="ECO:0000256" key="9">
    <source>
        <dbReference type="ARBA" id="ARBA00022989"/>
    </source>
</evidence>
<evidence type="ECO:0000259" key="15">
    <source>
        <dbReference type="PROSITE" id="PS50104"/>
    </source>
</evidence>
<dbReference type="Proteomes" id="UP000245119">
    <property type="component" value="Linkage Group LG2"/>
</dbReference>
<dbReference type="Gene3D" id="3.80.10.10">
    <property type="entry name" value="Ribonuclease Inhibitor"/>
    <property type="match status" value="4"/>
</dbReference>
<protein>
    <recommendedName>
        <fullName evidence="15">TIR domain-containing protein</fullName>
    </recommendedName>
</protein>
<keyword evidence="10 13" id="KW-0472">Membrane</keyword>
<dbReference type="Pfam" id="PF01582">
    <property type="entry name" value="TIR"/>
    <property type="match status" value="1"/>
</dbReference>
<dbReference type="OrthoDB" id="6069546at2759"/>
<keyword evidence="5 13" id="KW-0812">Transmembrane</keyword>
<dbReference type="PANTHER" id="PTHR24365:SF530">
    <property type="entry name" value="MSTPROX-RELATED"/>
    <property type="match status" value="1"/>
</dbReference>
<dbReference type="PROSITE" id="PS51450">
    <property type="entry name" value="LRR"/>
    <property type="match status" value="2"/>
</dbReference>
<dbReference type="GO" id="GO:0004888">
    <property type="term" value="F:transmembrane signaling receptor activity"/>
    <property type="evidence" value="ECO:0007669"/>
    <property type="project" value="InterPro"/>
</dbReference>
<dbReference type="STRING" id="400727.A0A2T7PSD5"/>
<evidence type="ECO:0000256" key="12">
    <source>
        <dbReference type="ARBA" id="ARBA00023180"/>
    </source>
</evidence>
<evidence type="ECO:0000256" key="13">
    <source>
        <dbReference type="SAM" id="Phobius"/>
    </source>
</evidence>
<dbReference type="Gene3D" id="3.40.50.10140">
    <property type="entry name" value="Toll/interleukin-1 receptor homology (TIR) domain"/>
    <property type="match status" value="1"/>
</dbReference>
<dbReference type="InterPro" id="IPR000157">
    <property type="entry name" value="TIR_dom"/>
</dbReference>
<organism evidence="16 17">
    <name type="scientific">Pomacea canaliculata</name>
    <name type="common">Golden apple snail</name>
    <dbReference type="NCBI Taxonomy" id="400727"/>
    <lineage>
        <taxon>Eukaryota</taxon>
        <taxon>Metazoa</taxon>
        <taxon>Spiralia</taxon>
        <taxon>Lophotrochozoa</taxon>
        <taxon>Mollusca</taxon>
        <taxon>Gastropoda</taxon>
        <taxon>Caenogastropoda</taxon>
        <taxon>Architaenioglossa</taxon>
        <taxon>Ampullarioidea</taxon>
        <taxon>Ampullariidae</taxon>
        <taxon>Pomacea</taxon>
    </lineage>
</organism>
<keyword evidence="4" id="KW-0433">Leucine-rich repeat</keyword>
<name>A0A2T7PSD5_POMCA</name>
<proteinExistence type="inferred from homology"/>
<dbReference type="GO" id="GO:0005886">
    <property type="term" value="C:plasma membrane"/>
    <property type="evidence" value="ECO:0007669"/>
    <property type="project" value="TreeGrafter"/>
</dbReference>
<keyword evidence="8" id="KW-0391">Immunity</keyword>
<dbReference type="SMART" id="SM00255">
    <property type="entry name" value="TIR"/>
    <property type="match status" value="1"/>
</dbReference>
<dbReference type="InterPro" id="IPR032675">
    <property type="entry name" value="LRR_dom_sf"/>
</dbReference>
<evidence type="ECO:0000256" key="8">
    <source>
        <dbReference type="ARBA" id="ARBA00022859"/>
    </source>
</evidence>
<dbReference type="InterPro" id="IPR001611">
    <property type="entry name" value="Leu-rich_rpt"/>
</dbReference>
<dbReference type="SUPFAM" id="SSF52200">
    <property type="entry name" value="Toll/Interleukin receptor TIR domain"/>
    <property type="match status" value="1"/>
</dbReference>
<evidence type="ECO:0000256" key="14">
    <source>
        <dbReference type="SAM" id="SignalP"/>
    </source>
</evidence>
<evidence type="ECO:0000256" key="10">
    <source>
        <dbReference type="ARBA" id="ARBA00023136"/>
    </source>
</evidence>